<reference evidence="4 5" key="1">
    <citation type="submission" date="2018-08" db="EMBL/GenBank/DDBJ databases">
        <title>A genome reference for cultivated species of the human gut microbiota.</title>
        <authorList>
            <person name="Zou Y."/>
            <person name="Xue W."/>
            <person name="Luo G."/>
        </authorList>
    </citation>
    <scope>NUCLEOTIDE SEQUENCE [LARGE SCALE GENOMIC DNA]</scope>
    <source>
        <strain evidence="2 4">AF45-17</strain>
        <strain evidence="3 5">AM28-39</strain>
    </source>
</reference>
<dbReference type="PANTHER" id="PTHR33169:SF14">
    <property type="entry name" value="TRANSCRIPTIONAL REGULATOR RV3488"/>
    <property type="match status" value="1"/>
</dbReference>
<dbReference type="InterPro" id="IPR005149">
    <property type="entry name" value="Tscrpt_reg_PadR_N"/>
</dbReference>
<dbReference type="InterPro" id="IPR052509">
    <property type="entry name" value="Metal_resp_DNA-bind_regulator"/>
</dbReference>
<dbReference type="SUPFAM" id="SSF46785">
    <property type="entry name" value="Winged helix' DNA-binding domain"/>
    <property type="match status" value="1"/>
</dbReference>
<evidence type="ECO:0000313" key="2">
    <source>
        <dbReference type="EMBL" id="RGB72308.1"/>
    </source>
</evidence>
<dbReference type="Gene3D" id="1.10.10.10">
    <property type="entry name" value="Winged helix-like DNA-binding domain superfamily/Winged helix DNA-binding domain"/>
    <property type="match status" value="1"/>
</dbReference>
<keyword evidence="5" id="KW-1185">Reference proteome</keyword>
<dbReference type="RefSeq" id="WP_117529231.1">
    <property type="nucleotide sequence ID" value="NZ_JAQENQ010000001.1"/>
</dbReference>
<feature type="domain" description="Transcription regulator PadR N-terminal" evidence="1">
    <location>
        <begin position="20"/>
        <end position="91"/>
    </location>
</feature>
<dbReference type="OrthoDB" id="9808017at2"/>
<proteinExistence type="predicted"/>
<name>A0A3E2XLJ8_9FIRM</name>
<gene>
    <name evidence="2" type="ORF">DW070_16735</name>
    <name evidence="3" type="ORF">DW747_09175</name>
</gene>
<evidence type="ECO:0000313" key="4">
    <source>
        <dbReference type="Proteomes" id="UP000260773"/>
    </source>
</evidence>
<dbReference type="EMBL" id="QVFD01000007">
    <property type="protein sequence ID" value="RGC47063.1"/>
    <property type="molecule type" value="Genomic_DNA"/>
</dbReference>
<organism evidence="3 5">
    <name type="scientific">Coprococcus catus</name>
    <dbReference type="NCBI Taxonomy" id="116085"/>
    <lineage>
        <taxon>Bacteria</taxon>
        <taxon>Bacillati</taxon>
        <taxon>Bacillota</taxon>
        <taxon>Clostridia</taxon>
        <taxon>Lachnospirales</taxon>
        <taxon>Lachnospiraceae</taxon>
        <taxon>Coprococcus</taxon>
    </lineage>
</organism>
<dbReference type="Proteomes" id="UP000260773">
    <property type="component" value="Unassembled WGS sequence"/>
</dbReference>
<dbReference type="PANTHER" id="PTHR33169">
    <property type="entry name" value="PADR-FAMILY TRANSCRIPTIONAL REGULATOR"/>
    <property type="match status" value="1"/>
</dbReference>
<sequence>MDDKNPMIDKMQKATTELFVLSALMTEDIYPYRLTKDIKAMTFGLIEYSEAGLYPVISRLLNAQMISSYTVALENGRNRTYYHIEDKGRAHWRLLKNGYDQFIRISYLITERNGD</sequence>
<dbReference type="Pfam" id="PF03551">
    <property type="entry name" value="PadR"/>
    <property type="match status" value="1"/>
</dbReference>
<dbReference type="InterPro" id="IPR036390">
    <property type="entry name" value="WH_DNA-bd_sf"/>
</dbReference>
<dbReference type="EMBL" id="QVEP01000080">
    <property type="protein sequence ID" value="RGB72308.1"/>
    <property type="molecule type" value="Genomic_DNA"/>
</dbReference>
<evidence type="ECO:0000313" key="5">
    <source>
        <dbReference type="Proteomes" id="UP000261231"/>
    </source>
</evidence>
<dbReference type="Proteomes" id="UP000261231">
    <property type="component" value="Unassembled WGS sequence"/>
</dbReference>
<evidence type="ECO:0000259" key="1">
    <source>
        <dbReference type="Pfam" id="PF03551"/>
    </source>
</evidence>
<accession>A0A3E2XLJ8</accession>
<evidence type="ECO:0000313" key="3">
    <source>
        <dbReference type="EMBL" id="RGC47063.1"/>
    </source>
</evidence>
<dbReference type="AlphaFoldDB" id="A0A3E2XLJ8"/>
<protein>
    <submittedName>
        <fullName evidence="3">PadR family transcriptional regulator</fullName>
    </submittedName>
</protein>
<comment type="caution">
    <text evidence="3">The sequence shown here is derived from an EMBL/GenBank/DDBJ whole genome shotgun (WGS) entry which is preliminary data.</text>
</comment>
<dbReference type="InterPro" id="IPR036388">
    <property type="entry name" value="WH-like_DNA-bd_sf"/>
</dbReference>